<proteinExistence type="predicted"/>
<dbReference type="CDD" id="cd01646">
    <property type="entry name" value="RT_Bac_retron_I"/>
    <property type="match status" value="1"/>
</dbReference>
<keyword evidence="2" id="KW-0695">RNA-directed DNA polymerase</keyword>
<dbReference type="AlphaFoldDB" id="A0A554LL25"/>
<dbReference type="Pfam" id="PF00078">
    <property type="entry name" value="RVT_1"/>
    <property type="match status" value="1"/>
</dbReference>
<keyword evidence="2" id="KW-0548">Nucleotidyltransferase</keyword>
<reference evidence="2 3" key="1">
    <citation type="submission" date="2017-07" db="EMBL/GenBank/DDBJ databases">
        <title>Mechanisms for carbon and nitrogen cycling indicate functional differentiation within the Candidate Phyla Radiation.</title>
        <authorList>
            <person name="Danczak R.E."/>
            <person name="Johnston M.D."/>
            <person name="Kenah C."/>
            <person name="Slattery M."/>
            <person name="Wrighton K.C."/>
            <person name="Wilkins M.J."/>
        </authorList>
    </citation>
    <scope>NUCLEOTIDE SEQUENCE [LARGE SCALE GENOMIC DNA]</scope>
    <source>
        <strain evidence="2">Athens1014_28</strain>
    </source>
</reference>
<dbReference type="SUPFAM" id="SSF56672">
    <property type="entry name" value="DNA/RNA polymerases"/>
    <property type="match status" value="1"/>
</dbReference>
<dbReference type="Proteomes" id="UP000316495">
    <property type="component" value="Unassembled WGS sequence"/>
</dbReference>
<name>A0A554LL25_9BACT</name>
<feature type="domain" description="Reverse transcriptase" evidence="1">
    <location>
        <begin position="1"/>
        <end position="74"/>
    </location>
</feature>
<sequence>MNEFDQFVKHKLKVKHYCRYTDDFVIVSNDRLYLENLLPEIQSFLGNKLKLKLHPDKISIRKFRQGIDFLGYVALPHHRLVRAKTKNRMIKKLRCKIDLFKSGEISEKSLYQSLNSYFGVLSHANAHNLKQEFLNKFWFWLKK</sequence>
<evidence type="ECO:0000313" key="3">
    <source>
        <dbReference type="Proteomes" id="UP000316495"/>
    </source>
</evidence>
<evidence type="ECO:0000259" key="1">
    <source>
        <dbReference type="PROSITE" id="PS50878"/>
    </source>
</evidence>
<organism evidence="2 3">
    <name type="scientific">Candidatus Berkelbacteria bacterium Athens1014_28</name>
    <dbReference type="NCBI Taxonomy" id="2017145"/>
    <lineage>
        <taxon>Bacteria</taxon>
        <taxon>Candidatus Berkelbacteria</taxon>
    </lineage>
</organism>
<gene>
    <name evidence="2" type="ORF">Athens101428_637</name>
</gene>
<evidence type="ECO:0000313" key="2">
    <source>
        <dbReference type="EMBL" id="TSC93570.1"/>
    </source>
</evidence>
<dbReference type="InterPro" id="IPR043502">
    <property type="entry name" value="DNA/RNA_pol_sf"/>
</dbReference>
<dbReference type="GO" id="GO:0003964">
    <property type="term" value="F:RNA-directed DNA polymerase activity"/>
    <property type="evidence" value="ECO:0007669"/>
    <property type="project" value="UniProtKB-KW"/>
</dbReference>
<dbReference type="PROSITE" id="PS50878">
    <property type="entry name" value="RT_POL"/>
    <property type="match status" value="1"/>
</dbReference>
<keyword evidence="2" id="KW-0808">Transferase</keyword>
<comment type="caution">
    <text evidence="2">The sequence shown here is derived from an EMBL/GenBank/DDBJ whole genome shotgun (WGS) entry which is preliminary data.</text>
</comment>
<dbReference type="InterPro" id="IPR000477">
    <property type="entry name" value="RT_dom"/>
</dbReference>
<accession>A0A554LL25</accession>
<dbReference type="EMBL" id="VMGN01000040">
    <property type="protein sequence ID" value="TSC93570.1"/>
    <property type="molecule type" value="Genomic_DNA"/>
</dbReference>
<protein>
    <submittedName>
        <fullName evidence="2">RNA-directed DNA polymerase</fullName>
    </submittedName>
</protein>